<dbReference type="SUPFAM" id="SSF46785">
    <property type="entry name" value="Winged helix' DNA-binding domain"/>
    <property type="match status" value="1"/>
</dbReference>
<evidence type="ECO:0000256" key="1">
    <source>
        <dbReference type="ARBA" id="ARBA00006479"/>
    </source>
</evidence>
<dbReference type="InterPro" id="IPR036388">
    <property type="entry name" value="WH-like_DNA-bd_sf"/>
</dbReference>
<dbReference type="InterPro" id="IPR049874">
    <property type="entry name" value="ROK_cs"/>
</dbReference>
<dbReference type="Gene3D" id="1.10.10.10">
    <property type="entry name" value="Winged helix-like DNA-binding domain superfamily/Winged helix DNA-binding domain"/>
    <property type="match status" value="1"/>
</dbReference>
<dbReference type="PROSITE" id="PS01125">
    <property type="entry name" value="ROK"/>
    <property type="match status" value="1"/>
</dbReference>
<dbReference type="InterPro" id="IPR000835">
    <property type="entry name" value="HTH_MarR-typ"/>
</dbReference>
<dbReference type="Proteomes" id="UP000279841">
    <property type="component" value="Chromosome"/>
</dbReference>
<dbReference type="InterPro" id="IPR043129">
    <property type="entry name" value="ATPase_NBD"/>
</dbReference>
<gene>
    <name evidence="3" type="primary">nagC</name>
    <name evidence="3" type="ORF">TTHN1_01085</name>
</gene>
<dbReference type="SUPFAM" id="SSF53067">
    <property type="entry name" value="Actin-like ATPase domain"/>
    <property type="match status" value="1"/>
</dbReference>
<dbReference type="InterPro" id="IPR036390">
    <property type="entry name" value="WH_DNA-bd_sf"/>
</dbReference>
<sequence>MRKGDVHTLRRLNRRAILNQLRRGPLSRADLARATGLAKSAVSRLVEELLQEGLLEEGPAAPTPLGRPPTLLRLKPRARMALGAEVGVEGTVLVALDWQGQVAWSKEWAHAPEEDLHTRIQRLLQEVRPHLQEALGLGITLPGVVTGRRLLLAPNLGWKEVDLSPHLAALPLPLALENDAKASALSEVFLHGEQNLAYVVLSTGLGVGVVAEGRLLRGARGAFGEVGHWLGEGGSPCRCGRQGCLEVALGLETLMKRYRALGGTASTLEGLLAGARAGEEAALLALRQLGEALGRFLANLAVAYDPARVVVGGRVADLFPFLEAPLRASLEAHAFLEAHRKLPVAPSVYGHLAPAVGGASLFLARFFELGGLWAEGPRRNGGDGYAEVAFGDRYGLGA</sequence>
<comment type="similarity">
    <text evidence="1">Belongs to the ROK (NagC/XylR) family.</text>
</comment>
<proteinExistence type="inferred from homology"/>
<evidence type="ECO:0000259" key="2">
    <source>
        <dbReference type="Pfam" id="PF12802"/>
    </source>
</evidence>
<reference evidence="3 4" key="1">
    <citation type="submission" date="2018-10" db="EMBL/GenBank/DDBJ databases">
        <authorList>
            <person name="Peiro R."/>
            <person name="Begona"/>
            <person name="Cbmso G."/>
            <person name="Lopez M."/>
            <person name="Gonzalez S."/>
            <person name="Sacristan E."/>
            <person name="Castillo E."/>
        </authorList>
    </citation>
    <scope>NUCLEOTIDE SEQUENCE [LARGE SCALE GENOMIC DNA]</scope>
    <source>
        <strain evidence="3">TTHNAR1</strain>
    </source>
</reference>
<evidence type="ECO:0000313" key="3">
    <source>
        <dbReference type="EMBL" id="VCU53317.1"/>
    </source>
</evidence>
<dbReference type="Gene3D" id="3.30.420.40">
    <property type="match status" value="2"/>
</dbReference>
<dbReference type="Pfam" id="PF00480">
    <property type="entry name" value="ROK"/>
    <property type="match status" value="1"/>
</dbReference>
<evidence type="ECO:0000313" key="4">
    <source>
        <dbReference type="Proteomes" id="UP000279841"/>
    </source>
</evidence>
<dbReference type="InterPro" id="IPR011991">
    <property type="entry name" value="ArsR-like_HTH"/>
</dbReference>
<dbReference type="GO" id="GO:0003700">
    <property type="term" value="F:DNA-binding transcription factor activity"/>
    <property type="evidence" value="ECO:0007669"/>
    <property type="project" value="InterPro"/>
</dbReference>
<feature type="domain" description="HTH marR-type" evidence="2">
    <location>
        <begin position="17"/>
        <end position="59"/>
    </location>
</feature>
<dbReference type="EMBL" id="LR027517">
    <property type="protein sequence ID" value="VCU53317.1"/>
    <property type="molecule type" value="Genomic_DNA"/>
</dbReference>
<dbReference type="AlphaFoldDB" id="A0A3P4AQA4"/>
<accession>A0A3P4AQA4</accession>
<dbReference type="RefSeq" id="WP_124104741.1">
    <property type="nucleotide sequence ID" value="NZ_LR027517.1"/>
</dbReference>
<dbReference type="InterPro" id="IPR000600">
    <property type="entry name" value="ROK"/>
</dbReference>
<name>A0A3P4AQA4_THETH</name>
<protein>
    <submittedName>
        <fullName evidence="3">N-acetylglucosamine repressor</fullName>
    </submittedName>
</protein>
<organism evidence="3 4">
    <name type="scientific">Thermus thermophilus</name>
    <dbReference type="NCBI Taxonomy" id="274"/>
    <lineage>
        <taxon>Bacteria</taxon>
        <taxon>Thermotogati</taxon>
        <taxon>Deinococcota</taxon>
        <taxon>Deinococci</taxon>
        <taxon>Thermales</taxon>
        <taxon>Thermaceae</taxon>
        <taxon>Thermus</taxon>
    </lineage>
</organism>
<dbReference type="Pfam" id="PF12802">
    <property type="entry name" value="MarR_2"/>
    <property type="match status" value="1"/>
</dbReference>
<dbReference type="CDD" id="cd00090">
    <property type="entry name" value="HTH_ARSR"/>
    <property type="match status" value="1"/>
</dbReference>
<dbReference type="PANTHER" id="PTHR18964">
    <property type="entry name" value="ROK (REPRESSOR, ORF, KINASE) FAMILY"/>
    <property type="match status" value="1"/>
</dbReference>
<dbReference type="PANTHER" id="PTHR18964:SF149">
    <property type="entry name" value="BIFUNCTIONAL UDP-N-ACETYLGLUCOSAMINE 2-EPIMERASE_N-ACETYLMANNOSAMINE KINASE"/>
    <property type="match status" value="1"/>
</dbReference>